<evidence type="ECO:0000256" key="1">
    <source>
        <dbReference type="SAM" id="MobiDB-lite"/>
    </source>
</evidence>
<feature type="region of interest" description="Disordered" evidence="1">
    <location>
        <begin position="54"/>
        <end position="147"/>
    </location>
</feature>
<comment type="caution">
    <text evidence="2">The sequence shown here is derived from an EMBL/GenBank/DDBJ whole genome shotgun (WGS) entry which is preliminary data.</text>
</comment>
<protein>
    <submittedName>
        <fullName evidence="2">Uncharacterized protein</fullName>
    </submittedName>
</protein>
<sequence length="147" mass="16302">MSAHDNTFLFTFGDTTQKTVLLYVDEQQSRTERTRWRSCRVVCGRARQGCLRDPGLEATGDCDRTPRKGFARAARRGVTTEAAGRQGKKGAGGQKSTGKESERLKSGAFGEAPSEVQGLTRPALLHHNKPHTETQRQCRESEVNQRV</sequence>
<dbReference type="Proteomes" id="UP001066276">
    <property type="component" value="Chromosome 4_2"/>
</dbReference>
<gene>
    <name evidence="2" type="ORF">NDU88_005005</name>
</gene>
<reference evidence="2" key="1">
    <citation type="journal article" date="2022" name="bioRxiv">
        <title>Sequencing and chromosome-scale assembly of the giantPleurodeles waltlgenome.</title>
        <authorList>
            <person name="Brown T."/>
            <person name="Elewa A."/>
            <person name="Iarovenko S."/>
            <person name="Subramanian E."/>
            <person name="Araus A.J."/>
            <person name="Petzold A."/>
            <person name="Susuki M."/>
            <person name="Suzuki K.-i.T."/>
            <person name="Hayashi T."/>
            <person name="Toyoda A."/>
            <person name="Oliveira C."/>
            <person name="Osipova E."/>
            <person name="Leigh N.D."/>
            <person name="Simon A."/>
            <person name="Yun M.H."/>
        </authorList>
    </citation>
    <scope>NUCLEOTIDE SEQUENCE</scope>
    <source>
        <strain evidence="2">20211129_DDA</strain>
        <tissue evidence="2">Liver</tissue>
    </source>
</reference>
<evidence type="ECO:0000313" key="2">
    <source>
        <dbReference type="EMBL" id="KAJ1164569.1"/>
    </source>
</evidence>
<keyword evidence="3" id="KW-1185">Reference proteome</keyword>
<dbReference type="AlphaFoldDB" id="A0AAV7SKG9"/>
<evidence type="ECO:0000313" key="3">
    <source>
        <dbReference type="Proteomes" id="UP001066276"/>
    </source>
</evidence>
<feature type="compositionally biased region" description="Basic and acidic residues" evidence="1">
    <location>
        <begin position="130"/>
        <end position="147"/>
    </location>
</feature>
<proteinExistence type="predicted"/>
<organism evidence="2 3">
    <name type="scientific">Pleurodeles waltl</name>
    <name type="common">Iberian ribbed newt</name>
    <dbReference type="NCBI Taxonomy" id="8319"/>
    <lineage>
        <taxon>Eukaryota</taxon>
        <taxon>Metazoa</taxon>
        <taxon>Chordata</taxon>
        <taxon>Craniata</taxon>
        <taxon>Vertebrata</taxon>
        <taxon>Euteleostomi</taxon>
        <taxon>Amphibia</taxon>
        <taxon>Batrachia</taxon>
        <taxon>Caudata</taxon>
        <taxon>Salamandroidea</taxon>
        <taxon>Salamandridae</taxon>
        <taxon>Pleurodelinae</taxon>
        <taxon>Pleurodeles</taxon>
    </lineage>
</organism>
<dbReference type="EMBL" id="JANPWB010000008">
    <property type="protein sequence ID" value="KAJ1164569.1"/>
    <property type="molecule type" value="Genomic_DNA"/>
</dbReference>
<accession>A0AAV7SKG9</accession>
<name>A0AAV7SKG9_PLEWA</name>